<keyword evidence="2" id="KW-1185">Reference proteome</keyword>
<proteinExistence type="predicted"/>
<reference evidence="1" key="1">
    <citation type="journal article" date="2022" name="bioRxiv">
        <title>Sequencing and chromosome-scale assembly of the giantPleurodeles waltlgenome.</title>
        <authorList>
            <person name="Brown T."/>
            <person name="Elewa A."/>
            <person name="Iarovenko S."/>
            <person name="Subramanian E."/>
            <person name="Araus A.J."/>
            <person name="Petzold A."/>
            <person name="Susuki M."/>
            <person name="Suzuki K.-i.T."/>
            <person name="Hayashi T."/>
            <person name="Toyoda A."/>
            <person name="Oliveira C."/>
            <person name="Osipova E."/>
            <person name="Leigh N.D."/>
            <person name="Simon A."/>
            <person name="Yun M.H."/>
        </authorList>
    </citation>
    <scope>NUCLEOTIDE SEQUENCE</scope>
    <source>
        <strain evidence="1">20211129_DDA</strain>
        <tissue evidence="1">Liver</tissue>
    </source>
</reference>
<accession>A0AAV7QH92</accession>
<dbReference type="EMBL" id="JANPWB010000010">
    <property type="protein sequence ID" value="KAJ1139956.1"/>
    <property type="molecule type" value="Genomic_DNA"/>
</dbReference>
<comment type="caution">
    <text evidence="1">The sequence shown here is derived from an EMBL/GenBank/DDBJ whole genome shotgun (WGS) entry which is preliminary data.</text>
</comment>
<evidence type="ECO:0000313" key="1">
    <source>
        <dbReference type="EMBL" id="KAJ1139956.1"/>
    </source>
</evidence>
<sequence length="142" mass="15624">MCADFGKGKILQARSSGAARILCFLQRLLHWLHCCGIFSCWRLNTRRMPPKGAKAALSAGREKRFPGSNGGSLAEDLVNPGNVGLLNDGKMEAARLATPRDKEAVQSDKFFSLSDHSSWSSNEQSNFKADKISPEQILKYPL</sequence>
<organism evidence="1 2">
    <name type="scientific">Pleurodeles waltl</name>
    <name type="common">Iberian ribbed newt</name>
    <dbReference type="NCBI Taxonomy" id="8319"/>
    <lineage>
        <taxon>Eukaryota</taxon>
        <taxon>Metazoa</taxon>
        <taxon>Chordata</taxon>
        <taxon>Craniata</taxon>
        <taxon>Vertebrata</taxon>
        <taxon>Euteleostomi</taxon>
        <taxon>Amphibia</taxon>
        <taxon>Batrachia</taxon>
        <taxon>Caudata</taxon>
        <taxon>Salamandroidea</taxon>
        <taxon>Salamandridae</taxon>
        <taxon>Pleurodelinae</taxon>
        <taxon>Pleurodeles</taxon>
    </lineage>
</organism>
<evidence type="ECO:0000313" key="2">
    <source>
        <dbReference type="Proteomes" id="UP001066276"/>
    </source>
</evidence>
<protein>
    <submittedName>
        <fullName evidence="1">Uncharacterized protein</fullName>
    </submittedName>
</protein>
<name>A0AAV7QH92_PLEWA</name>
<dbReference type="AlphaFoldDB" id="A0AAV7QH92"/>
<dbReference type="Proteomes" id="UP001066276">
    <property type="component" value="Chromosome 6"/>
</dbReference>
<gene>
    <name evidence="1" type="ORF">NDU88_006317</name>
</gene>